<name>A0ABT8YKT1_9HYPH</name>
<accession>A0ABT8YKT1</accession>
<evidence type="ECO:0000313" key="3">
    <source>
        <dbReference type="Proteomes" id="UP001174932"/>
    </source>
</evidence>
<gene>
    <name evidence="2" type="ORF">Q4481_10170</name>
</gene>
<reference evidence="2" key="2">
    <citation type="submission" date="2023-07" db="EMBL/GenBank/DDBJ databases">
        <authorList>
            <person name="Shen H."/>
        </authorList>
    </citation>
    <scope>NUCLEOTIDE SEQUENCE</scope>
    <source>
        <strain evidence="2">TNR-22</strain>
    </source>
</reference>
<proteinExistence type="predicted"/>
<dbReference type="InterPro" id="IPR052740">
    <property type="entry name" value="CE4"/>
</dbReference>
<feature type="chain" id="PRO_5046588160" evidence="1">
    <location>
        <begin position="19"/>
        <end position="323"/>
    </location>
</feature>
<dbReference type="InterPro" id="IPR011330">
    <property type="entry name" value="Glyco_hydro/deAcase_b/a-brl"/>
</dbReference>
<dbReference type="PANTHER" id="PTHR45985">
    <property type="match status" value="1"/>
</dbReference>
<feature type="signal peptide" evidence="1">
    <location>
        <begin position="1"/>
        <end position="18"/>
    </location>
</feature>
<sequence>MRFSIVAAALLAALPSFASSEPKPKQLVLISFDGAHDNRLWDRSRSMAARTGARFTYFLSCTYLVKPADRKQYQAPHEKAGRSATGWALSEHEVQVRLGNLWQAHLEGHEIGSHACGHFDGKDWSRADWSSEFDAFDRVLAGAWKANGVGDREPDGWQDFVRDDIKGFRAPYLSTGKNLLPALKAHGFRYDASSVSKGPAYPAREDGITRFALPRIAEGPEGRLIIGMDYNLFIRHSGGLNAPGRAETFSARTLAAFEKAFDEQYHGNRIPLQLGFHFVEMNGGAYWDALEKFVADVCVRPDVACVTYSEAMTQAEKPDGSAF</sequence>
<reference evidence="2" key="1">
    <citation type="journal article" date="2015" name="Int. J. Syst. Evol. Microbiol.">
        <title>Rhizobium alvei sp. nov., isolated from a freshwater river.</title>
        <authorList>
            <person name="Sheu S.Y."/>
            <person name="Huang H.W."/>
            <person name="Young C.C."/>
            <person name="Chen W.M."/>
        </authorList>
    </citation>
    <scope>NUCLEOTIDE SEQUENCE</scope>
    <source>
        <strain evidence="2">TNR-22</strain>
    </source>
</reference>
<keyword evidence="3" id="KW-1185">Reference proteome</keyword>
<organism evidence="2 3">
    <name type="scientific">Rhizobium alvei</name>
    <dbReference type="NCBI Taxonomy" id="1132659"/>
    <lineage>
        <taxon>Bacteria</taxon>
        <taxon>Pseudomonadati</taxon>
        <taxon>Pseudomonadota</taxon>
        <taxon>Alphaproteobacteria</taxon>
        <taxon>Hyphomicrobiales</taxon>
        <taxon>Rhizobiaceae</taxon>
        <taxon>Rhizobium/Agrobacterium group</taxon>
        <taxon>Rhizobium</taxon>
    </lineage>
</organism>
<evidence type="ECO:0000256" key="1">
    <source>
        <dbReference type="SAM" id="SignalP"/>
    </source>
</evidence>
<dbReference type="Proteomes" id="UP001174932">
    <property type="component" value="Unassembled WGS sequence"/>
</dbReference>
<protein>
    <submittedName>
        <fullName evidence="2">Polysaccharide deacetylase</fullName>
    </submittedName>
</protein>
<dbReference type="EMBL" id="JAUOZU010000007">
    <property type="protein sequence ID" value="MDO6964324.1"/>
    <property type="molecule type" value="Genomic_DNA"/>
</dbReference>
<dbReference type="PANTHER" id="PTHR45985:SF3">
    <property type="entry name" value="CHITIN DEACETYLASE-LIKE 4"/>
    <property type="match status" value="1"/>
</dbReference>
<comment type="caution">
    <text evidence="2">The sequence shown here is derived from an EMBL/GenBank/DDBJ whole genome shotgun (WGS) entry which is preliminary data.</text>
</comment>
<evidence type="ECO:0000313" key="2">
    <source>
        <dbReference type="EMBL" id="MDO6964324.1"/>
    </source>
</evidence>
<dbReference type="Gene3D" id="3.20.20.370">
    <property type="entry name" value="Glycoside hydrolase/deacetylase"/>
    <property type="match status" value="1"/>
</dbReference>
<keyword evidence="1" id="KW-0732">Signal</keyword>
<dbReference type="SUPFAM" id="SSF88713">
    <property type="entry name" value="Glycoside hydrolase/deacetylase"/>
    <property type="match status" value="1"/>
</dbReference>
<dbReference type="RefSeq" id="WP_304376245.1">
    <property type="nucleotide sequence ID" value="NZ_JAUOZU010000007.1"/>
</dbReference>